<accession>A0AAD3D040</accession>
<dbReference type="GO" id="GO:0005524">
    <property type="term" value="F:ATP binding"/>
    <property type="evidence" value="ECO:0007669"/>
    <property type="project" value="UniProtKB-KW"/>
</dbReference>
<keyword evidence="16" id="KW-1185">Reference proteome</keyword>
<comment type="catalytic activity">
    <reaction evidence="10">
        <text>ATP + H2O = ADP + phosphate + H(+)</text>
        <dbReference type="Rhea" id="RHEA:13065"/>
        <dbReference type="ChEBI" id="CHEBI:15377"/>
        <dbReference type="ChEBI" id="CHEBI:15378"/>
        <dbReference type="ChEBI" id="CHEBI:30616"/>
        <dbReference type="ChEBI" id="CHEBI:43474"/>
        <dbReference type="ChEBI" id="CHEBI:456216"/>
        <dbReference type="EC" id="3.6.4.13"/>
    </reaction>
</comment>
<comment type="caution">
    <text evidence="15">The sequence shown here is derived from an EMBL/GenBank/DDBJ whole genome shotgun (WGS) entry which is preliminary data.</text>
</comment>
<dbReference type="InterPro" id="IPR002464">
    <property type="entry name" value="DNA/RNA_helicase_DEAH_CS"/>
</dbReference>
<dbReference type="AlphaFoldDB" id="A0AAD3D040"/>
<dbReference type="FunFam" id="1.20.120.1080:FF:000001">
    <property type="entry name" value="Pre-mRNA-splicing factor ATP-dependent RNA helicase"/>
    <property type="match status" value="1"/>
</dbReference>
<dbReference type="GO" id="GO:0016787">
    <property type="term" value="F:hydrolase activity"/>
    <property type="evidence" value="ECO:0007669"/>
    <property type="project" value="UniProtKB-KW"/>
</dbReference>
<evidence type="ECO:0000256" key="11">
    <source>
        <dbReference type="SAM" id="Coils"/>
    </source>
</evidence>
<dbReference type="Pfam" id="PF00271">
    <property type="entry name" value="Helicase_C"/>
    <property type="match status" value="1"/>
</dbReference>
<feature type="domain" description="Helicase ATP-binding" evidence="13">
    <location>
        <begin position="532"/>
        <end position="695"/>
    </location>
</feature>
<dbReference type="Gene3D" id="3.40.50.300">
    <property type="entry name" value="P-loop containing nucleotide triphosphate hydrolases"/>
    <property type="match status" value="2"/>
</dbReference>
<dbReference type="InterPro" id="IPR048333">
    <property type="entry name" value="HA2_WH"/>
</dbReference>
<evidence type="ECO:0000259" key="13">
    <source>
        <dbReference type="PROSITE" id="PS51192"/>
    </source>
</evidence>
<dbReference type="EMBL" id="BLLK01000047">
    <property type="protein sequence ID" value="GFH54100.1"/>
    <property type="molecule type" value="Genomic_DNA"/>
</dbReference>
<evidence type="ECO:0000256" key="3">
    <source>
        <dbReference type="ARBA" id="ARBA00022664"/>
    </source>
</evidence>
<reference evidence="15 16" key="1">
    <citation type="journal article" date="2021" name="Sci. Rep.">
        <title>The genome of the diatom Chaetoceros tenuissimus carries an ancient integrated fragment of an extant virus.</title>
        <authorList>
            <person name="Hongo Y."/>
            <person name="Kimura K."/>
            <person name="Takaki Y."/>
            <person name="Yoshida Y."/>
            <person name="Baba S."/>
            <person name="Kobayashi G."/>
            <person name="Nagasaki K."/>
            <person name="Hano T."/>
            <person name="Tomaru Y."/>
        </authorList>
    </citation>
    <scope>NUCLEOTIDE SEQUENCE [LARGE SCALE GENOMIC DNA]</scope>
    <source>
        <strain evidence="15 16">NIES-3715</strain>
    </source>
</reference>
<dbReference type="SMART" id="SM00490">
    <property type="entry name" value="HELICc"/>
    <property type="match status" value="1"/>
</dbReference>
<evidence type="ECO:0000256" key="1">
    <source>
        <dbReference type="ARBA" id="ARBA00004123"/>
    </source>
</evidence>
<evidence type="ECO:0000256" key="2">
    <source>
        <dbReference type="ARBA" id="ARBA00012552"/>
    </source>
</evidence>
<comment type="subcellular location">
    <subcellularLocation>
        <location evidence="1">Nucleus</location>
    </subcellularLocation>
</comment>
<dbReference type="GO" id="GO:0003724">
    <property type="term" value="F:RNA helicase activity"/>
    <property type="evidence" value="ECO:0007669"/>
    <property type="project" value="UniProtKB-EC"/>
</dbReference>
<dbReference type="InterPro" id="IPR007502">
    <property type="entry name" value="Helicase-assoc_dom"/>
</dbReference>
<dbReference type="SMART" id="SM00487">
    <property type="entry name" value="DEXDc"/>
    <property type="match status" value="1"/>
</dbReference>
<evidence type="ECO:0000256" key="5">
    <source>
        <dbReference type="ARBA" id="ARBA00022801"/>
    </source>
</evidence>
<keyword evidence="11" id="KW-0175">Coiled coil</keyword>
<keyword evidence="7" id="KW-0067">ATP-binding</keyword>
<evidence type="ECO:0000256" key="10">
    <source>
        <dbReference type="ARBA" id="ARBA00047984"/>
    </source>
</evidence>
<dbReference type="CDD" id="cd18791">
    <property type="entry name" value="SF2_C_RHA"/>
    <property type="match status" value="1"/>
</dbReference>
<evidence type="ECO:0000256" key="12">
    <source>
        <dbReference type="SAM" id="MobiDB-lite"/>
    </source>
</evidence>
<evidence type="ECO:0000256" key="6">
    <source>
        <dbReference type="ARBA" id="ARBA00022806"/>
    </source>
</evidence>
<dbReference type="InterPro" id="IPR027417">
    <property type="entry name" value="P-loop_NTPase"/>
</dbReference>
<dbReference type="GO" id="GO:0003723">
    <property type="term" value="F:RNA binding"/>
    <property type="evidence" value="ECO:0007669"/>
    <property type="project" value="TreeGrafter"/>
</dbReference>
<dbReference type="PROSITE" id="PS51194">
    <property type="entry name" value="HELICASE_CTER"/>
    <property type="match status" value="1"/>
</dbReference>
<dbReference type="FunFam" id="3.40.50.300:FF:000007">
    <property type="entry name" value="Pre-mRNA-splicing factor ATP-dependent RNA helicase"/>
    <property type="match status" value="1"/>
</dbReference>
<feature type="region of interest" description="Disordered" evidence="12">
    <location>
        <begin position="118"/>
        <end position="292"/>
    </location>
</feature>
<dbReference type="PANTHER" id="PTHR18934">
    <property type="entry name" value="ATP-DEPENDENT RNA HELICASE"/>
    <property type="match status" value="1"/>
</dbReference>
<dbReference type="Pfam" id="PF21010">
    <property type="entry name" value="HA2_C"/>
    <property type="match status" value="1"/>
</dbReference>
<keyword evidence="8" id="KW-0508">mRNA splicing</keyword>
<proteinExistence type="predicted"/>
<evidence type="ECO:0000259" key="14">
    <source>
        <dbReference type="PROSITE" id="PS51194"/>
    </source>
</evidence>
<dbReference type="PROSITE" id="PS51192">
    <property type="entry name" value="HELICASE_ATP_BIND_1"/>
    <property type="match status" value="1"/>
</dbReference>
<name>A0AAD3D040_9STRA</name>
<dbReference type="Gene3D" id="1.20.120.1080">
    <property type="match status" value="1"/>
</dbReference>
<keyword evidence="3" id="KW-0507">mRNA processing</keyword>
<keyword evidence="6 15" id="KW-0347">Helicase</keyword>
<dbReference type="Pfam" id="PF07717">
    <property type="entry name" value="OB_NTP_bind"/>
    <property type="match status" value="1"/>
</dbReference>
<dbReference type="FunFam" id="3.40.50.300:FF:000726">
    <property type="entry name" value="Pre-mRNA-splicing factor ATP-dependent RNA helicase"/>
    <property type="match status" value="1"/>
</dbReference>
<evidence type="ECO:0000256" key="4">
    <source>
        <dbReference type="ARBA" id="ARBA00022741"/>
    </source>
</evidence>
<dbReference type="PANTHER" id="PTHR18934:SF83">
    <property type="entry name" value="PRE-MRNA-SPLICING FACTOR ATP-DEPENDENT RNA HELICASE DHX16"/>
    <property type="match status" value="1"/>
</dbReference>
<dbReference type="SUPFAM" id="SSF52540">
    <property type="entry name" value="P-loop containing nucleoside triphosphate hydrolases"/>
    <property type="match status" value="1"/>
</dbReference>
<feature type="compositionally biased region" description="Basic and acidic residues" evidence="12">
    <location>
        <begin position="228"/>
        <end position="278"/>
    </location>
</feature>
<evidence type="ECO:0000256" key="8">
    <source>
        <dbReference type="ARBA" id="ARBA00023187"/>
    </source>
</evidence>
<organism evidence="15 16">
    <name type="scientific">Chaetoceros tenuissimus</name>
    <dbReference type="NCBI Taxonomy" id="426638"/>
    <lineage>
        <taxon>Eukaryota</taxon>
        <taxon>Sar</taxon>
        <taxon>Stramenopiles</taxon>
        <taxon>Ochrophyta</taxon>
        <taxon>Bacillariophyta</taxon>
        <taxon>Coscinodiscophyceae</taxon>
        <taxon>Chaetocerotophycidae</taxon>
        <taxon>Chaetocerotales</taxon>
        <taxon>Chaetocerotaceae</taxon>
        <taxon>Chaetoceros</taxon>
    </lineage>
</organism>
<evidence type="ECO:0000256" key="7">
    <source>
        <dbReference type="ARBA" id="ARBA00022840"/>
    </source>
</evidence>
<dbReference type="GO" id="GO:0006397">
    <property type="term" value="P:mRNA processing"/>
    <property type="evidence" value="ECO:0007669"/>
    <property type="project" value="UniProtKB-KW"/>
</dbReference>
<keyword evidence="5" id="KW-0378">Hydrolase</keyword>
<dbReference type="Pfam" id="PF00270">
    <property type="entry name" value="DEAD"/>
    <property type="match status" value="1"/>
</dbReference>
<keyword evidence="9" id="KW-0539">Nucleus</keyword>
<feature type="region of interest" description="Disordered" evidence="12">
    <location>
        <begin position="471"/>
        <end position="494"/>
    </location>
</feature>
<protein>
    <recommendedName>
        <fullName evidence="2">RNA helicase</fullName>
        <ecNumber evidence="2">3.6.4.13</ecNumber>
    </recommendedName>
</protein>
<sequence length="1163" mass="133323">MSGNNKKAELWCSDALHSILGCSDSALAQFLTTSASKASSYQSVLKLLKDSGVTPINASGSERERILGKFASDLFAKCHEGKKSSNTSLTGDNKRGRTTNADWVAKAKNYDLLDDDVGMKKKESRPSVPIYQEKRKNDISNKRDDEPPLQISLSKKKSEDRRKHTRKRRSYSSSSESGSDDSLDVRGRYERRVEERRSNRSRDEKRYKSSHRSRSRSNSVEQNNGAKHVSDDESKLTDEQRAELERERDIRERDEFAKRLLERDKKKTSQRVTDKDGSDIENGENNGSDEYKRRIYMEQRLARGETVYDETTGDQITLQTLREESRRAYLKKRTERELTLLERELEEEEEMFDGEQLTEMEKKRLQLRKEVLKLAKGDRTKKDETDDFYRLPDEYEEQEGRTKAEKDKALLKSRYVEEKVEKTEQQLWEEEQTKKASLSYGKKGKKSKEDKEYDLIFEEQIDFVMTDKKSGYDNRKKKKSNRRNRDEDSFKSDASIASEEKKVVTEKTLTKHEKILEGRKKLPVYPYRDEFLAAVKDHQVLILVGETGSGKTTQIPQYLHEIGYSELGKIGCTQPRRVAAMSVAARVAEEMNVKVGHEVGYSIRFENCTSRKTIIQYMTDGMLLREFLTEPDLASYSCLVIDEAHERTLHTDILFGLVKDIVRFRNDLKLIISSATLDAEKFSKYFDDASIFLVPGRMFPVDIYYTKNPEADYVDASVVTVLQIHISQPLDGDVLVFLTGQEEIETAAEILTKRTQALGSRIPELIICPIYANLPSEQQAKIFQKTPKQARKVVLATNIAETSLTIDGICYVIDTGFNKQNSYDARSGMESLMVTPVSQAAANQRAGRAGRTQPGKCFRLFTSYSFHHELDPNTTPEIMRTNMCNVVLMLKSLGINDLLHFDFMDRPPADTLIRALEQLYALGALNDRGELTKLGRRMAEFPLDPMLSKSVIASEKYKCVKEVLSTVSMLSIGSSVFYRPKEKAVHADTAKMNFARGGGGDHITLLRCYTEWADSDYSTQWCFENFVQVRSMRKARDIREQLEGLCERVEIDQNLSSPEDIDTTLKAITAGFFYNTAKLGKSGDYQTVKQRRTVHIHPSSVLSKEEELPGWLTYFELAFTTKEFMRQVAPIKPSWLLEIAPHFYQENDVQDALKKKMPKARKR</sequence>
<feature type="domain" description="Helicase C-terminal" evidence="14">
    <location>
        <begin position="720"/>
        <end position="894"/>
    </location>
</feature>
<evidence type="ECO:0000313" key="15">
    <source>
        <dbReference type="EMBL" id="GFH54100.1"/>
    </source>
</evidence>
<evidence type="ECO:0000313" key="16">
    <source>
        <dbReference type="Proteomes" id="UP001054902"/>
    </source>
</evidence>
<feature type="compositionally biased region" description="Basic and acidic residues" evidence="12">
    <location>
        <begin position="183"/>
        <end position="207"/>
    </location>
</feature>
<dbReference type="InterPro" id="IPR011709">
    <property type="entry name" value="DEAD-box_helicase_OB_fold"/>
</dbReference>
<dbReference type="InterPro" id="IPR011545">
    <property type="entry name" value="DEAD/DEAH_box_helicase_dom"/>
</dbReference>
<feature type="coiled-coil region" evidence="11">
    <location>
        <begin position="331"/>
        <end position="358"/>
    </location>
</feature>
<dbReference type="Proteomes" id="UP001054902">
    <property type="component" value="Unassembled WGS sequence"/>
</dbReference>
<dbReference type="InterPro" id="IPR001650">
    <property type="entry name" value="Helicase_C-like"/>
</dbReference>
<dbReference type="SMART" id="SM00847">
    <property type="entry name" value="HA2"/>
    <property type="match status" value="1"/>
</dbReference>
<evidence type="ECO:0000256" key="9">
    <source>
        <dbReference type="ARBA" id="ARBA00023242"/>
    </source>
</evidence>
<dbReference type="InterPro" id="IPR014001">
    <property type="entry name" value="Helicase_ATP-bd"/>
</dbReference>
<dbReference type="Pfam" id="PF04408">
    <property type="entry name" value="WHD_HA2"/>
    <property type="match status" value="1"/>
</dbReference>
<dbReference type="GO" id="GO:0071006">
    <property type="term" value="C:U2-type catalytic step 1 spliceosome"/>
    <property type="evidence" value="ECO:0007669"/>
    <property type="project" value="UniProtKB-ARBA"/>
</dbReference>
<keyword evidence="4" id="KW-0547">Nucleotide-binding</keyword>
<dbReference type="GO" id="GO:0071013">
    <property type="term" value="C:catalytic step 2 spliceosome"/>
    <property type="evidence" value="ECO:0007669"/>
    <property type="project" value="TreeGrafter"/>
</dbReference>
<dbReference type="PROSITE" id="PS00690">
    <property type="entry name" value="DEAH_ATP_HELICASE"/>
    <property type="match status" value="1"/>
</dbReference>
<dbReference type="EC" id="3.6.4.13" evidence="2"/>
<feature type="compositionally biased region" description="Basic and acidic residues" evidence="12">
    <location>
        <begin position="132"/>
        <end position="146"/>
    </location>
</feature>
<gene>
    <name evidence="15" type="ORF">CTEN210_10576</name>
</gene>
<dbReference type="GO" id="GO:0008380">
    <property type="term" value="P:RNA splicing"/>
    <property type="evidence" value="ECO:0007669"/>
    <property type="project" value="UniProtKB-KW"/>
</dbReference>